<dbReference type="RefSeq" id="WP_005965270.1">
    <property type="nucleotide sequence ID" value="NZ_KQ556883.1"/>
</dbReference>
<dbReference type="OrthoDB" id="9793663at2"/>
<name>A0A0T5Z478_9GAMM</name>
<gene>
    <name evidence="1" type="ORF">Ga0074115_12018</name>
    <name evidence="2" type="ORF">Ga0076813_113515</name>
</gene>
<sequence length="163" mass="18626">MRAPCYPWSLKSLLNGRPNVGALLDLSEENYRLLLRLAPELRLMQGRALSCLDHGMDLHLEVLEQTPYTSLLHLTYFFPHAGGHYPDPDANLRVYHDSKQVDIVDLRQSALPLKKWGDNPTLEQRWKLNLFLSKWLAFCVIQGHGFGAGGPEYASSRERWVVS</sequence>
<evidence type="ECO:0000313" key="2">
    <source>
        <dbReference type="EMBL" id="KRT57366.1"/>
    </source>
</evidence>
<evidence type="ECO:0000313" key="1">
    <source>
        <dbReference type="EMBL" id="KRT55542.1"/>
    </source>
</evidence>
<dbReference type="STRING" id="54398.Ga0074115_12018"/>
<keyword evidence="4" id="KW-1185">Reference proteome</keyword>
<proteinExistence type="predicted"/>
<dbReference type="PANTHER" id="PTHR38774">
    <property type="entry name" value="CYTOPLASMIC PROTEIN-RELATED"/>
    <property type="match status" value="1"/>
</dbReference>
<comment type="caution">
    <text evidence="2">The sequence shown here is derived from an EMBL/GenBank/DDBJ whole genome shotgun (WGS) entry which is preliminary data.</text>
</comment>
<protein>
    <submittedName>
        <fullName evidence="1">Uncharacterized protein YqiB, DUF1249 family</fullName>
    </submittedName>
</protein>
<dbReference type="PANTHER" id="PTHR38774:SF1">
    <property type="entry name" value="CYTOPLASMIC PROTEIN"/>
    <property type="match status" value="1"/>
</dbReference>
<evidence type="ECO:0000313" key="4">
    <source>
        <dbReference type="Proteomes" id="UP000051634"/>
    </source>
</evidence>
<dbReference type="InterPro" id="IPR009659">
    <property type="entry name" value="DUF1249"/>
</dbReference>
<dbReference type="AlphaFoldDB" id="A0A0T5Z478"/>
<accession>A0A0T5Z478</accession>
<dbReference type="Pfam" id="PF06853">
    <property type="entry name" value="DUF1249"/>
    <property type="match status" value="1"/>
</dbReference>
<dbReference type="Proteomes" id="UP000051634">
    <property type="component" value="Unassembled WGS sequence"/>
</dbReference>
<organism evidence="2 3">
    <name type="scientific">endosymbiont of Ridgeia piscesae</name>
    <dbReference type="NCBI Taxonomy" id="54398"/>
    <lineage>
        <taxon>Bacteria</taxon>
        <taxon>Pseudomonadati</taxon>
        <taxon>Pseudomonadota</taxon>
        <taxon>Gammaproteobacteria</taxon>
        <taxon>sulfur-oxidizing symbionts</taxon>
    </lineage>
</organism>
<dbReference type="EMBL" id="LMXI01000559">
    <property type="protein sequence ID" value="KRT57366.1"/>
    <property type="molecule type" value="Genomic_DNA"/>
</dbReference>
<evidence type="ECO:0000313" key="3">
    <source>
        <dbReference type="Proteomes" id="UP000051276"/>
    </source>
</evidence>
<dbReference type="EMBL" id="LDXT01000077">
    <property type="protein sequence ID" value="KRT55542.1"/>
    <property type="molecule type" value="Genomic_DNA"/>
</dbReference>
<dbReference type="Proteomes" id="UP000051276">
    <property type="component" value="Unassembled WGS sequence"/>
</dbReference>
<reference evidence="3 4" key="1">
    <citation type="submission" date="2015-11" db="EMBL/GenBank/DDBJ databases">
        <title>The genome of Candidatus Endoriftia persephone in Ridgeia piscesae and population structure of the North Eastern Pacific vestimentiferan symbionts.</title>
        <authorList>
            <person name="Perez M."/>
            <person name="Juniper K.S."/>
        </authorList>
    </citation>
    <scope>NUCLEOTIDE SEQUENCE [LARGE SCALE GENOMIC DNA]</scope>
    <source>
        <strain evidence="2">Ind10</strain>
        <strain evidence="1">Ind11</strain>
    </source>
</reference>